<evidence type="ECO:0000259" key="1">
    <source>
        <dbReference type="Pfam" id="PF09836"/>
    </source>
</evidence>
<sequence>MPDSAYQSHAGAEPDFMQVQRTLAAHLRDPDGQAPPPGIEARRLRIYRELVFNNLSSLLGQGFPVLHACLGSIRWQALVRGFLREHRASTPLFPEIGQEWLAYLSTSRADVPDDPPYLFELAHYEWVETALLFSELDAGPALADPNGDLLQGAPVVSPLAWSLTYRFAVHAIDPADPPRTPPREPTHLVAYRDRRERVAFLQVNAVTARLLELLREGHHRSGRQVLVMIGEELGLARPDQLLAAGDSLLTDLRERQILLGTARTGGMHA</sequence>
<name>A0ABZ0S8T8_9GAMM</name>
<dbReference type="InterPro" id="IPR018640">
    <property type="entry name" value="DUF2063"/>
</dbReference>
<organism evidence="3 4">
    <name type="scientific">Thiorhodovibrio winogradskyi</name>
    <dbReference type="NCBI Taxonomy" id="77007"/>
    <lineage>
        <taxon>Bacteria</taxon>
        <taxon>Pseudomonadati</taxon>
        <taxon>Pseudomonadota</taxon>
        <taxon>Gammaproteobacteria</taxon>
        <taxon>Chromatiales</taxon>
        <taxon>Chromatiaceae</taxon>
        <taxon>Thiorhodovibrio</taxon>
    </lineage>
</organism>
<dbReference type="RefSeq" id="WP_328987995.1">
    <property type="nucleotide sequence ID" value="NZ_CP121472.1"/>
</dbReference>
<accession>A0ABZ0S8T8</accession>
<dbReference type="Gene3D" id="1.10.150.690">
    <property type="entry name" value="DUF2063"/>
    <property type="match status" value="1"/>
</dbReference>
<protein>
    <recommendedName>
        <fullName evidence="5">DNA-binding domain-containing protein</fullName>
    </recommendedName>
</protein>
<gene>
    <name evidence="3" type="ORF">Thiowin_02502</name>
</gene>
<dbReference type="Pfam" id="PF09836">
    <property type="entry name" value="DUF2063"/>
    <property type="match status" value="1"/>
</dbReference>
<dbReference type="EMBL" id="CP121472">
    <property type="protein sequence ID" value="WPL17483.1"/>
    <property type="molecule type" value="Genomic_DNA"/>
</dbReference>
<dbReference type="Proteomes" id="UP001432180">
    <property type="component" value="Chromosome"/>
</dbReference>
<dbReference type="Pfam" id="PF22106">
    <property type="entry name" value="NGO1945_C"/>
    <property type="match status" value="1"/>
</dbReference>
<evidence type="ECO:0000313" key="4">
    <source>
        <dbReference type="Proteomes" id="UP001432180"/>
    </source>
</evidence>
<dbReference type="Gene3D" id="3.90.930.50">
    <property type="match status" value="1"/>
</dbReference>
<evidence type="ECO:0000313" key="3">
    <source>
        <dbReference type="EMBL" id="WPL17483.1"/>
    </source>
</evidence>
<evidence type="ECO:0000259" key="2">
    <source>
        <dbReference type="Pfam" id="PF22106"/>
    </source>
</evidence>
<feature type="domain" description="Putative DNA-binding" evidence="1">
    <location>
        <begin position="18"/>
        <end position="104"/>
    </location>
</feature>
<evidence type="ECO:0008006" key="5">
    <source>
        <dbReference type="Google" id="ProtNLM"/>
    </source>
</evidence>
<proteinExistence type="predicted"/>
<reference evidence="3 4" key="1">
    <citation type="journal article" date="2023" name="Microorganisms">
        <title>Thiorhodovibrio frisius and Trv. litoralis spp. nov., Two Novel Members from a Clade of Fastidious Purple Sulfur Bacteria That Exhibit Unique Red-Shifted Light-Harvesting Capabilities.</title>
        <authorList>
            <person name="Methner A."/>
            <person name="Kuzyk S.B."/>
            <person name="Petersen J."/>
            <person name="Bauer S."/>
            <person name="Brinkmann H."/>
            <person name="Sichau K."/>
            <person name="Wanner G."/>
            <person name="Wolf J."/>
            <person name="Neumann-Schaal M."/>
            <person name="Henke P."/>
            <person name="Tank M."/>
            <person name="Sproer C."/>
            <person name="Bunk B."/>
            <person name="Overmann J."/>
        </authorList>
    </citation>
    <scope>NUCLEOTIDE SEQUENCE [LARGE SCALE GENOMIC DNA]</scope>
    <source>
        <strain evidence="3 4">DSM 6702</strain>
    </source>
</reference>
<feature type="domain" description="NGO1945-like C-terminal" evidence="2">
    <location>
        <begin position="157"/>
        <end position="253"/>
    </location>
</feature>
<keyword evidence="4" id="KW-1185">Reference proteome</keyword>
<dbReference type="InterPro" id="IPR044922">
    <property type="entry name" value="DUF2063_N_sf"/>
</dbReference>
<dbReference type="InterPro" id="IPR054098">
    <property type="entry name" value="NGO1945-like_C"/>
</dbReference>